<dbReference type="EMBL" id="JBDIMF010000008">
    <property type="protein sequence ID" value="MEN2787858.1"/>
    <property type="molecule type" value="Genomic_DNA"/>
</dbReference>
<keyword evidence="2" id="KW-1185">Reference proteome</keyword>
<organism evidence="1 2">
    <name type="scientific">Sphingomonas qilianensis</name>
    <dbReference type="NCBI Taxonomy" id="1736690"/>
    <lineage>
        <taxon>Bacteria</taxon>
        <taxon>Pseudomonadati</taxon>
        <taxon>Pseudomonadota</taxon>
        <taxon>Alphaproteobacteria</taxon>
        <taxon>Sphingomonadales</taxon>
        <taxon>Sphingomonadaceae</taxon>
        <taxon>Sphingomonas</taxon>
    </lineage>
</organism>
<evidence type="ECO:0000313" key="2">
    <source>
        <dbReference type="Proteomes" id="UP001404104"/>
    </source>
</evidence>
<dbReference type="Proteomes" id="UP001404104">
    <property type="component" value="Unassembled WGS sequence"/>
</dbReference>
<protein>
    <recommendedName>
        <fullName evidence="3">DUF2188 domain-containing protein</fullName>
    </recommendedName>
</protein>
<comment type="caution">
    <text evidence="1">The sequence shown here is derived from an EMBL/GenBank/DDBJ whole genome shotgun (WGS) entry which is preliminary data.</text>
</comment>
<dbReference type="RefSeq" id="WP_345866110.1">
    <property type="nucleotide sequence ID" value="NZ_JBDIMF010000008.1"/>
</dbReference>
<proteinExistence type="predicted"/>
<evidence type="ECO:0000313" key="1">
    <source>
        <dbReference type="EMBL" id="MEN2787858.1"/>
    </source>
</evidence>
<reference evidence="1 2" key="1">
    <citation type="submission" date="2024-05" db="EMBL/GenBank/DDBJ databases">
        <authorList>
            <person name="Liu Q."/>
            <person name="Xin Y.-H."/>
        </authorList>
    </citation>
    <scope>NUCLEOTIDE SEQUENCE [LARGE SCALE GENOMIC DNA]</scope>
    <source>
        <strain evidence="1 2">CGMCC 1.15349</strain>
    </source>
</reference>
<evidence type="ECO:0008006" key="3">
    <source>
        <dbReference type="Google" id="ProtNLM"/>
    </source>
</evidence>
<gene>
    <name evidence="1" type="ORF">ABC969_15700</name>
</gene>
<accession>A0ABU9XWB6</accession>
<sequence length="86" mass="9620">MTAAPRYRPLIVLRQVEGTQWCVVRHRFEGAKRVFDARIATARAYALACQAAMKAANAQRLPLGIEANGVKLRRFDPARDVPESAR</sequence>
<name>A0ABU9XWB6_9SPHN</name>